<gene>
    <name evidence="2" type="ORF">AVDCRST_MAG64-2067</name>
</gene>
<feature type="compositionally biased region" description="Gly residues" evidence="1">
    <location>
        <begin position="21"/>
        <end position="31"/>
    </location>
</feature>
<dbReference type="AlphaFoldDB" id="A0A6J4NMG2"/>
<reference evidence="2" key="1">
    <citation type="submission" date="2020-02" db="EMBL/GenBank/DDBJ databases">
        <authorList>
            <person name="Meier V. D."/>
        </authorList>
    </citation>
    <scope>NUCLEOTIDE SEQUENCE</scope>
    <source>
        <strain evidence="2">AVDCRST_MAG64</strain>
    </source>
</reference>
<feature type="compositionally biased region" description="Basic residues" evidence="1">
    <location>
        <begin position="77"/>
        <end position="91"/>
    </location>
</feature>
<sequence length="166" mass="19216">VGQRGTRPADVPGRHRRRGGGVRGVPAGGAGQRQAPPRRQGRRRRARRRPGGRRHGRRLPPRRGRVRCVRQVARVLPRARRRHALRARRHLHPQEGAAEVEVEGAPLPETRRPLRHGWRGRQGPRPPPAAALRDRRRRRRAHHGRPLPRPRRRHPRRRRRAGARGL</sequence>
<feature type="compositionally biased region" description="Basic residues" evidence="1">
    <location>
        <begin position="134"/>
        <end position="166"/>
    </location>
</feature>
<feature type="compositionally biased region" description="Basic residues" evidence="1">
    <location>
        <begin position="39"/>
        <end position="68"/>
    </location>
</feature>
<organism evidence="2">
    <name type="scientific">uncultured Phycisphaerae bacterium</name>
    <dbReference type="NCBI Taxonomy" id="904963"/>
    <lineage>
        <taxon>Bacteria</taxon>
        <taxon>Pseudomonadati</taxon>
        <taxon>Planctomycetota</taxon>
        <taxon>Phycisphaerae</taxon>
        <taxon>environmental samples</taxon>
    </lineage>
</organism>
<feature type="non-terminal residue" evidence="2">
    <location>
        <position position="1"/>
    </location>
</feature>
<feature type="compositionally biased region" description="Low complexity" evidence="1">
    <location>
        <begin position="94"/>
        <end position="105"/>
    </location>
</feature>
<protein>
    <submittedName>
        <fullName evidence="2">Uncharacterized protein</fullName>
    </submittedName>
</protein>
<evidence type="ECO:0000313" key="2">
    <source>
        <dbReference type="EMBL" id="CAA9392060.1"/>
    </source>
</evidence>
<feature type="region of interest" description="Disordered" evidence="1">
    <location>
        <begin position="1"/>
        <end position="166"/>
    </location>
</feature>
<name>A0A6J4NMG2_9BACT</name>
<dbReference type="EMBL" id="CADCUQ010000284">
    <property type="protein sequence ID" value="CAA9392060.1"/>
    <property type="molecule type" value="Genomic_DNA"/>
</dbReference>
<evidence type="ECO:0000256" key="1">
    <source>
        <dbReference type="SAM" id="MobiDB-lite"/>
    </source>
</evidence>
<proteinExistence type="predicted"/>
<accession>A0A6J4NMG2</accession>
<feature type="non-terminal residue" evidence="2">
    <location>
        <position position="166"/>
    </location>
</feature>